<dbReference type="InterPro" id="IPR050272">
    <property type="entry name" value="Isochorismatase-like_hydrls"/>
</dbReference>
<feature type="domain" description="Isochorismatase-like" evidence="2">
    <location>
        <begin position="20"/>
        <end position="115"/>
    </location>
</feature>
<dbReference type="PANTHER" id="PTHR43540:SF6">
    <property type="entry name" value="ISOCHORISMATASE-LIKE DOMAIN-CONTAINING PROTEIN"/>
    <property type="match status" value="1"/>
</dbReference>
<gene>
    <name evidence="3" type="ORF">ENP86_08085</name>
</gene>
<reference evidence="3" key="1">
    <citation type="journal article" date="2020" name="mSystems">
        <title>Genome- and Community-Level Interaction Insights into Carbon Utilization and Element Cycling Functions of Hydrothermarchaeota in Hydrothermal Sediment.</title>
        <authorList>
            <person name="Zhou Z."/>
            <person name="Liu Y."/>
            <person name="Xu W."/>
            <person name="Pan J."/>
            <person name="Luo Z.H."/>
            <person name="Li M."/>
        </authorList>
    </citation>
    <scope>NUCLEOTIDE SEQUENCE [LARGE SCALE GENOMIC DNA]</scope>
    <source>
        <strain evidence="3">SpSt-258</strain>
    </source>
</reference>
<evidence type="ECO:0000259" key="2">
    <source>
        <dbReference type="Pfam" id="PF00857"/>
    </source>
</evidence>
<evidence type="ECO:0000313" key="3">
    <source>
        <dbReference type="EMBL" id="HDY59494.1"/>
    </source>
</evidence>
<dbReference type="EMBL" id="DSKY01000020">
    <property type="protein sequence ID" value="HDY59494.1"/>
    <property type="molecule type" value="Genomic_DNA"/>
</dbReference>
<dbReference type="InterPro" id="IPR036380">
    <property type="entry name" value="Isochorismatase-like_sf"/>
</dbReference>
<evidence type="ECO:0000256" key="1">
    <source>
        <dbReference type="ARBA" id="ARBA00022801"/>
    </source>
</evidence>
<comment type="caution">
    <text evidence="3">The sequence shown here is derived from an EMBL/GenBank/DDBJ whole genome shotgun (WGS) entry which is preliminary data.</text>
</comment>
<dbReference type="CDD" id="cd00431">
    <property type="entry name" value="cysteine_hydrolases"/>
    <property type="match status" value="1"/>
</dbReference>
<dbReference type="InterPro" id="IPR000868">
    <property type="entry name" value="Isochorismatase-like_dom"/>
</dbReference>
<protein>
    <submittedName>
        <fullName evidence="3">Isochorismatase family protein</fullName>
    </submittedName>
</protein>
<dbReference type="Gene3D" id="3.40.50.850">
    <property type="entry name" value="Isochorismatase-like"/>
    <property type="match status" value="1"/>
</dbReference>
<organism evidence="3">
    <name type="scientific">candidate division WOR-3 bacterium</name>
    <dbReference type="NCBI Taxonomy" id="2052148"/>
    <lineage>
        <taxon>Bacteria</taxon>
        <taxon>Bacteria division WOR-3</taxon>
    </lineage>
</organism>
<name>A0A7V0Z6L0_UNCW3</name>
<proteinExistence type="predicted"/>
<dbReference type="SUPFAM" id="SSF52499">
    <property type="entry name" value="Isochorismatase-like hydrolases"/>
    <property type="match status" value="1"/>
</dbReference>
<dbReference type="Pfam" id="PF00857">
    <property type="entry name" value="Isochorismatase"/>
    <property type="match status" value="1"/>
</dbReference>
<keyword evidence="1" id="KW-0378">Hydrolase</keyword>
<dbReference type="PANTHER" id="PTHR43540">
    <property type="entry name" value="PEROXYUREIDOACRYLATE/UREIDOACRYLATE AMIDOHYDROLASE-RELATED"/>
    <property type="match status" value="1"/>
</dbReference>
<dbReference type="GO" id="GO:0016787">
    <property type="term" value="F:hydrolase activity"/>
    <property type="evidence" value="ECO:0007669"/>
    <property type="project" value="UniProtKB-KW"/>
</dbReference>
<sequence>MLKEWWDEIITTENEYYKLSKQIYSPGSPIVIKTQYDAFYKTNLKKILNEYRIKQVVITGVMTNLCCETTARSAFVQGFKVFFVVDGTCTQNEMMHQATLINLSYGFAIPILTEEILTNDKI</sequence>
<dbReference type="AlphaFoldDB" id="A0A7V0Z6L0"/>
<accession>A0A7V0Z6L0</accession>